<name>A0A4Y2HV17_ARAVE</name>
<protein>
    <submittedName>
        <fullName evidence="3">Uncharacterized protein</fullName>
    </submittedName>
</protein>
<sequence>MLWAIFEGDELSGVELNLVADTSVSKDNKRDSWNDESVRSHDTSKKEVFPEKVPVSTKEILQPKVSELTPQIDSKPSFFKIPSSIGSSTPDLPSQIIPKVPAVKIQSSISTKASSNTASIVPPNAPTEAIPPKTSHHIVTKPPATVPTEIASSGTTSLETQVLDIKGDLKVVINNMVTKNEYNALLKQVDELKAILETYNKNCNKAISDLKEELNEERRLRSTIELELQKLKECQKT</sequence>
<proteinExistence type="predicted"/>
<gene>
    <name evidence="3" type="ORF">AVEN_210450_1</name>
</gene>
<feature type="region of interest" description="Disordered" evidence="2">
    <location>
        <begin position="115"/>
        <end position="136"/>
    </location>
</feature>
<evidence type="ECO:0000313" key="4">
    <source>
        <dbReference type="Proteomes" id="UP000499080"/>
    </source>
</evidence>
<comment type="caution">
    <text evidence="3">The sequence shown here is derived from an EMBL/GenBank/DDBJ whole genome shotgun (WGS) entry which is preliminary data.</text>
</comment>
<organism evidence="3 4">
    <name type="scientific">Araneus ventricosus</name>
    <name type="common">Orbweaver spider</name>
    <name type="synonym">Epeira ventricosa</name>
    <dbReference type="NCBI Taxonomy" id="182803"/>
    <lineage>
        <taxon>Eukaryota</taxon>
        <taxon>Metazoa</taxon>
        <taxon>Ecdysozoa</taxon>
        <taxon>Arthropoda</taxon>
        <taxon>Chelicerata</taxon>
        <taxon>Arachnida</taxon>
        <taxon>Araneae</taxon>
        <taxon>Araneomorphae</taxon>
        <taxon>Entelegynae</taxon>
        <taxon>Araneoidea</taxon>
        <taxon>Araneidae</taxon>
        <taxon>Araneus</taxon>
    </lineage>
</organism>
<keyword evidence="1" id="KW-0175">Coiled coil</keyword>
<feature type="compositionally biased region" description="Basic and acidic residues" evidence="2">
    <location>
        <begin position="25"/>
        <end position="50"/>
    </location>
</feature>
<dbReference type="Proteomes" id="UP000499080">
    <property type="component" value="Unassembled WGS sequence"/>
</dbReference>
<dbReference type="OrthoDB" id="73680at2759"/>
<dbReference type="EMBL" id="BGPR01002185">
    <property type="protein sequence ID" value="GBM69230.1"/>
    <property type="molecule type" value="Genomic_DNA"/>
</dbReference>
<evidence type="ECO:0000313" key="3">
    <source>
        <dbReference type="EMBL" id="GBM69230.1"/>
    </source>
</evidence>
<accession>A0A4Y2HV17</accession>
<feature type="region of interest" description="Disordered" evidence="2">
    <location>
        <begin position="25"/>
        <end position="51"/>
    </location>
</feature>
<evidence type="ECO:0000256" key="1">
    <source>
        <dbReference type="SAM" id="Coils"/>
    </source>
</evidence>
<keyword evidence="4" id="KW-1185">Reference proteome</keyword>
<dbReference type="AlphaFoldDB" id="A0A4Y2HV17"/>
<feature type="coiled-coil region" evidence="1">
    <location>
        <begin position="182"/>
        <end position="227"/>
    </location>
</feature>
<evidence type="ECO:0000256" key="2">
    <source>
        <dbReference type="SAM" id="MobiDB-lite"/>
    </source>
</evidence>
<reference evidence="3 4" key="1">
    <citation type="journal article" date="2019" name="Sci. Rep.">
        <title>Orb-weaving spider Araneus ventricosus genome elucidates the spidroin gene catalogue.</title>
        <authorList>
            <person name="Kono N."/>
            <person name="Nakamura H."/>
            <person name="Ohtoshi R."/>
            <person name="Moran D.A.P."/>
            <person name="Shinohara A."/>
            <person name="Yoshida Y."/>
            <person name="Fujiwara M."/>
            <person name="Mori M."/>
            <person name="Tomita M."/>
            <person name="Arakawa K."/>
        </authorList>
    </citation>
    <scope>NUCLEOTIDE SEQUENCE [LARGE SCALE GENOMIC DNA]</scope>
</reference>